<reference evidence="2 3" key="1">
    <citation type="submission" date="2020-04" db="EMBL/GenBank/DDBJ databases">
        <authorList>
            <person name="Hitch T.C.A."/>
            <person name="Wylensek D."/>
            <person name="Clavel T."/>
        </authorList>
    </citation>
    <scope>NUCLEOTIDE SEQUENCE [LARGE SCALE GENOMIC DNA]</scope>
    <source>
        <strain evidence="2 3">WB01_D5_05</strain>
    </source>
</reference>
<gene>
    <name evidence="2" type="ORF">HF838_24135</name>
</gene>
<comment type="caution">
    <text evidence="2">The sequence shown here is derived from an EMBL/GenBank/DDBJ whole genome shotgun (WGS) entry which is preliminary data.</text>
</comment>
<name>A0A848D3C6_ANEAE</name>
<evidence type="ECO:0000313" key="3">
    <source>
        <dbReference type="Proteomes" id="UP000561326"/>
    </source>
</evidence>
<dbReference type="GO" id="GO:0016491">
    <property type="term" value="F:oxidoreductase activity"/>
    <property type="evidence" value="ECO:0007669"/>
    <property type="project" value="UniProtKB-ARBA"/>
</dbReference>
<dbReference type="GO" id="GO:0019752">
    <property type="term" value="P:carboxylic acid metabolic process"/>
    <property type="evidence" value="ECO:0007669"/>
    <property type="project" value="UniProtKB-ARBA"/>
</dbReference>
<dbReference type="RefSeq" id="WP_021623614.1">
    <property type="nucleotide sequence ID" value="NZ_CABKST010000225.1"/>
</dbReference>
<dbReference type="GeneID" id="92840839"/>
<dbReference type="Gene3D" id="3.30.1780.10">
    <property type="entry name" value="ornithine cyclodeaminase, domain 1"/>
    <property type="match status" value="1"/>
</dbReference>
<accession>A0A848D3C6</accession>
<proteinExistence type="inferred from homology"/>
<dbReference type="EMBL" id="JABAGO010000077">
    <property type="protein sequence ID" value="NMF01290.1"/>
    <property type="molecule type" value="Genomic_DNA"/>
</dbReference>
<dbReference type="InterPro" id="IPR003462">
    <property type="entry name" value="ODC_Mu_crystall"/>
</dbReference>
<dbReference type="Proteomes" id="UP000561326">
    <property type="component" value="Unassembled WGS sequence"/>
</dbReference>
<dbReference type="Gene3D" id="3.40.50.720">
    <property type="entry name" value="NAD(P)-binding Rossmann-like Domain"/>
    <property type="match status" value="1"/>
</dbReference>
<dbReference type="OrthoDB" id="9792005at2"/>
<dbReference type="PANTHER" id="PTHR13812">
    <property type="entry name" value="KETIMINE REDUCTASE MU-CRYSTALLIN"/>
    <property type="match status" value="1"/>
</dbReference>
<comment type="similarity">
    <text evidence="1">Belongs to the ornithine cyclodeaminase/mu-crystallin family.</text>
</comment>
<dbReference type="GO" id="GO:0005737">
    <property type="term" value="C:cytoplasm"/>
    <property type="evidence" value="ECO:0007669"/>
    <property type="project" value="TreeGrafter"/>
</dbReference>
<protein>
    <submittedName>
        <fullName evidence="2">Ornithine cyclodeaminase family protein</fullName>
    </submittedName>
</protein>
<dbReference type="AlphaFoldDB" id="A0A848D3C6"/>
<dbReference type="PANTHER" id="PTHR13812:SF19">
    <property type="entry name" value="KETIMINE REDUCTASE MU-CRYSTALLIN"/>
    <property type="match status" value="1"/>
</dbReference>
<evidence type="ECO:0000256" key="1">
    <source>
        <dbReference type="ARBA" id="ARBA00008903"/>
    </source>
</evidence>
<dbReference type="InterPro" id="IPR036291">
    <property type="entry name" value="NAD(P)-bd_dom_sf"/>
</dbReference>
<dbReference type="FunFam" id="3.40.50.720:FF:000311">
    <property type="entry name" value="Ornithine cyclodeaminase"/>
    <property type="match status" value="1"/>
</dbReference>
<dbReference type="InterPro" id="IPR023401">
    <property type="entry name" value="ODC_N"/>
</dbReference>
<evidence type="ECO:0000313" key="2">
    <source>
        <dbReference type="EMBL" id="NMF01290.1"/>
    </source>
</evidence>
<organism evidence="2 3">
    <name type="scientific">Aneurinibacillus aneurinilyticus</name>
    <name type="common">Bacillus aneurinolyticus</name>
    <dbReference type="NCBI Taxonomy" id="1391"/>
    <lineage>
        <taxon>Bacteria</taxon>
        <taxon>Bacillati</taxon>
        <taxon>Bacillota</taxon>
        <taxon>Bacilli</taxon>
        <taxon>Bacillales</taxon>
        <taxon>Paenibacillaceae</taxon>
        <taxon>Aneurinibacillus group</taxon>
        <taxon>Aneurinibacillus</taxon>
    </lineage>
</organism>
<dbReference type="Pfam" id="PF02423">
    <property type="entry name" value="OCD_Mu_crystall"/>
    <property type="match status" value="1"/>
</dbReference>
<sequence>MHTRVLSRIDVEKILTIQDTLTSVREAYMMFNQGKVVQPPIMSIDVPEYNGEVDIKAGYSPNKEIISVKTAGGFWNNPKQYNLPTGLAVISLYDAKSGFPVCIMDGTLITEYRTGAAGGVSAEVLARQDSSVVGVIGAGRQAQMQVVALKEILPIQTVKVWSRLKEQAIFYKKIMEELLGIEVLPCSSAEKAVVDSHIVVTTTPSKKPIVMNKWIKPGTHIIAMGADMQGKQELEEAIFTRAKIVVDSLQECIKRGETQSPIKLELIEKSDIHAEIGEILLGRKAGRVNDDEVTIFDSTGMSIQDITTAYMVYKKATEREIGSKIRLI</sequence>
<dbReference type="SUPFAM" id="SSF51735">
    <property type="entry name" value="NAD(P)-binding Rossmann-fold domains"/>
    <property type="match status" value="1"/>
</dbReference>
<dbReference type="PIRSF" id="PIRSF001439">
    <property type="entry name" value="CryM"/>
    <property type="match status" value="1"/>
</dbReference>